<keyword evidence="5 15" id="KW-0378">Hydrolase</keyword>
<dbReference type="CDD" id="cd22352">
    <property type="entry name" value="RecB_C-like"/>
    <property type="match status" value="1"/>
</dbReference>
<feature type="binding site" evidence="15">
    <location>
        <position position="1081"/>
    </location>
    <ligand>
        <name>Mg(2+)</name>
        <dbReference type="ChEBI" id="CHEBI:18420"/>
    </ligand>
</feature>
<feature type="compositionally biased region" description="Polar residues" evidence="17">
    <location>
        <begin position="928"/>
        <end position="937"/>
    </location>
</feature>
<dbReference type="PANTHER" id="PTHR11070">
    <property type="entry name" value="UVRD / RECB / PCRA DNA HELICASE FAMILY MEMBER"/>
    <property type="match status" value="1"/>
</dbReference>
<dbReference type="GO" id="GO:0043138">
    <property type="term" value="F:3'-5' DNA helicase activity"/>
    <property type="evidence" value="ECO:0007669"/>
    <property type="project" value="UniProtKB-UniRule"/>
</dbReference>
<evidence type="ECO:0000256" key="16">
    <source>
        <dbReference type="PROSITE-ProRule" id="PRU00560"/>
    </source>
</evidence>
<dbReference type="GO" id="GO:0000724">
    <property type="term" value="P:double-strand break repair via homologous recombination"/>
    <property type="evidence" value="ECO:0007669"/>
    <property type="project" value="UniProtKB-UniRule"/>
</dbReference>
<dbReference type="GO" id="GO:0000287">
    <property type="term" value="F:magnesium ion binding"/>
    <property type="evidence" value="ECO:0007669"/>
    <property type="project" value="UniProtKB-UniRule"/>
</dbReference>
<keyword evidence="9 15" id="KW-0460">Magnesium</keyword>
<evidence type="ECO:0000256" key="10">
    <source>
        <dbReference type="ARBA" id="ARBA00023125"/>
    </source>
</evidence>
<dbReference type="Gene3D" id="3.40.50.300">
    <property type="entry name" value="P-loop containing nucleotide triphosphate hydrolases"/>
    <property type="match status" value="2"/>
</dbReference>
<dbReference type="Proteomes" id="UP000245728">
    <property type="component" value="Chromosome"/>
</dbReference>
<dbReference type="HAMAP" id="MF_01485">
    <property type="entry name" value="RecB"/>
    <property type="match status" value="1"/>
</dbReference>
<comment type="domain">
    <text evidence="15">The C-terminal domain has nuclease activity and interacts with RecD. It interacts with RecA, facilitating its loading onto ssDNA.</text>
</comment>
<keyword evidence="12 15" id="KW-0413">Isomerase</keyword>
<evidence type="ECO:0000256" key="11">
    <source>
        <dbReference type="ARBA" id="ARBA00023204"/>
    </source>
</evidence>
<evidence type="ECO:0000259" key="19">
    <source>
        <dbReference type="PROSITE" id="PS51217"/>
    </source>
</evidence>
<dbReference type="AlphaFoldDB" id="A0A2S2E1W9"/>
<evidence type="ECO:0000256" key="15">
    <source>
        <dbReference type="HAMAP-Rule" id="MF_01485"/>
    </source>
</evidence>
<sequence length="1199" mass="135172">MKALDIPAFALDRSALIEASAGTGKTFTIAHLYLRLLLGHQCDARTVDQILVVTFTNAATAELKDRIRQLIMQAVQALFASETDGVLGEILSDVEDKSLACQRLILAARQLDEASIYTIHGFCQRMLVQHAFESGSAYQQQLITDESELLQHAANDFWRRHISPTDKDSLTQILAIWATPAELTKTIGPLLSRAITLEAPLTTASQVRGTLEDVVSQLKRWWLDKRLPEHFAKADFKKGRKLARPELIEAFTAYCQSDALLPDGELGFEQLQSAKVYEAEKKASKVLTSLDFSLVDEALHLHQQWLQGLKAELLEKAVAEVRDQLRRDKRRQALLSPDDLLSQLGEALISEQGEALAAAIREQYPKAMIDEFQDTDPVQFEIFRRIYPADNHQNSLILIGDPKQAIYGFRGADIYTYIEAKHWVDAAQHYTLDSNWRSRPSLVEGVNRLFSQSQYGFLFDKDIPFSPVKAKNRQHWLEIDGQRSEGMTFWHWQTASASTFRAMAPTVAQQCANTLAGLLNQAQTGQTAIVDASGQRSPLTPGDCCVLVNNRNEAQVLAQTFKRVGIDSVFLSRESVFDTPLALELFYLLQALAHPSDEQAVKAALLTELVGLSASEFEHWLSHDQRWQQLLWEFGRWHRVWRQQGIASALNQALDFLSAFERQMARPDGVRRITDLRHLSELLQQQSQQLEGESQLLRWYQHRLQAPEAQDNVQQLRLETDANLVQIVTVHSSKGLEYPVVFYPFSCNSQPLREAFYHDATGQLKLAGNDEPEGVKQAEYEQLAEQLRLLYVALTRAALACFVGVWNPAHRGKQSVLKQVAVGKLVLKDGDEPDDACLSQRFTELADGDTLHYLPLELDPEAEPTYYRAYSDEQQGLACAQLSRSLMRQWRVTSYSALSQTQVADEPDSQEEAPVPGLDEGRDKVLSTPETESVTPFSFQRGAQAGSFLHDILEHSLPLSEPGRIRDVVLKMAKKYAILPTKWLSQIEEGADTLSPEAAEVESQVGMLCHWIMSVMRHPVGALDNVSLSEIGQLKAEMEFYLPLEQVGASQFNRVLNQHEPMLNANYQFERLSGMLKGYIDLTVVHEGRCFVADYKSNYLGDTLADYQGEALHEAMLEHDYYLQAILYVLALHRWLKVYWPGYDFDTHMGGSLYLFLRGMDGQTKDSGVLHYQPPKALILALDDLFDGQTPQVEQLSLC</sequence>
<dbReference type="GO" id="GO:0005829">
    <property type="term" value="C:cytosol"/>
    <property type="evidence" value="ECO:0007669"/>
    <property type="project" value="TreeGrafter"/>
</dbReference>
<dbReference type="GO" id="GO:0005524">
    <property type="term" value="F:ATP binding"/>
    <property type="evidence" value="ECO:0007669"/>
    <property type="project" value="UniProtKB-UniRule"/>
</dbReference>
<dbReference type="PANTHER" id="PTHR11070:SF23">
    <property type="entry name" value="RECBCD ENZYME SUBUNIT RECB"/>
    <property type="match status" value="1"/>
</dbReference>
<feature type="binding site" evidence="16">
    <location>
        <begin position="19"/>
        <end position="26"/>
    </location>
    <ligand>
        <name>ATP</name>
        <dbReference type="ChEBI" id="CHEBI:30616"/>
    </ligand>
</feature>
<comment type="domain">
    <text evidence="15">The N-terminal DNA-binding domain is a ssDNA-dependent ATPase and has ATP-dependent 3'-5' helicase function. This domain interacts with RecC.</text>
</comment>
<dbReference type="InterPro" id="IPR014017">
    <property type="entry name" value="DNA_helicase_UvrD-like_C"/>
</dbReference>
<gene>
    <name evidence="15 20" type="primary">recB</name>
    <name evidence="20" type="ORF">HMF8227_01153</name>
</gene>
<evidence type="ECO:0000256" key="9">
    <source>
        <dbReference type="ARBA" id="ARBA00022842"/>
    </source>
</evidence>
<evidence type="ECO:0000256" key="6">
    <source>
        <dbReference type="ARBA" id="ARBA00022806"/>
    </source>
</evidence>
<comment type="miscellaneous">
    <text evidence="15">In the RecBCD complex, RecB has a slow 3'-5' helicase, an exonuclease activity and loads RecA onto ssDNA, RecD has a fast 5'-3' helicase activity, while RecC stimulates the ATPase and processivity of the RecB helicase and contributes to recognition of the Chi site.</text>
</comment>
<dbReference type="PROSITE" id="PS51217">
    <property type="entry name" value="UVRD_HELICASE_CTER"/>
    <property type="match status" value="1"/>
</dbReference>
<dbReference type="InterPro" id="IPR000212">
    <property type="entry name" value="DNA_helicase_UvrD/REP"/>
</dbReference>
<evidence type="ECO:0000256" key="14">
    <source>
        <dbReference type="ARBA" id="ARBA00048988"/>
    </source>
</evidence>
<keyword evidence="6 15" id="KW-0347">Helicase</keyword>
<evidence type="ECO:0000256" key="8">
    <source>
        <dbReference type="ARBA" id="ARBA00022840"/>
    </source>
</evidence>
<evidence type="ECO:0000256" key="17">
    <source>
        <dbReference type="SAM" id="MobiDB-lite"/>
    </source>
</evidence>
<dbReference type="GO" id="GO:0009338">
    <property type="term" value="C:exodeoxyribonuclease V complex"/>
    <property type="evidence" value="ECO:0007669"/>
    <property type="project" value="TreeGrafter"/>
</dbReference>
<evidence type="ECO:0000256" key="4">
    <source>
        <dbReference type="ARBA" id="ARBA00022763"/>
    </source>
</evidence>
<feature type="binding site" evidence="15">
    <location>
        <position position="950"/>
    </location>
    <ligand>
        <name>Mg(2+)</name>
        <dbReference type="ChEBI" id="CHEBI:18420"/>
    </ligand>
</feature>
<dbReference type="GO" id="GO:0008854">
    <property type="term" value="F:exodeoxyribonuclease V activity"/>
    <property type="evidence" value="ECO:0007669"/>
    <property type="project" value="UniProtKB-EC"/>
</dbReference>
<keyword evidence="3 15" id="KW-0547">Nucleotide-binding</keyword>
<dbReference type="Pfam" id="PF00580">
    <property type="entry name" value="UvrD-helicase"/>
    <property type="match status" value="1"/>
</dbReference>
<dbReference type="PROSITE" id="PS51198">
    <property type="entry name" value="UVRD_HELICASE_ATP_BIND"/>
    <property type="match status" value="1"/>
</dbReference>
<dbReference type="GO" id="GO:0003677">
    <property type="term" value="F:DNA binding"/>
    <property type="evidence" value="ECO:0007669"/>
    <property type="project" value="UniProtKB-UniRule"/>
</dbReference>
<evidence type="ECO:0000256" key="3">
    <source>
        <dbReference type="ARBA" id="ARBA00022741"/>
    </source>
</evidence>
<keyword evidence="21" id="KW-1185">Reference proteome</keyword>
<dbReference type="Pfam" id="PF13361">
    <property type="entry name" value="UvrD_C"/>
    <property type="match status" value="1"/>
</dbReference>
<dbReference type="InterPro" id="IPR014016">
    <property type="entry name" value="UvrD-like_ATP-bd"/>
</dbReference>
<comment type="similarity">
    <text evidence="15">Belongs to the helicase family. UvrD subfamily.</text>
</comment>
<dbReference type="InterPro" id="IPR004586">
    <property type="entry name" value="RecB"/>
</dbReference>
<evidence type="ECO:0000256" key="12">
    <source>
        <dbReference type="ARBA" id="ARBA00023235"/>
    </source>
</evidence>
<dbReference type="InterPro" id="IPR011335">
    <property type="entry name" value="Restrct_endonuc-II-like"/>
</dbReference>
<dbReference type="GO" id="GO:0016887">
    <property type="term" value="F:ATP hydrolysis activity"/>
    <property type="evidence" value="ECO:0007669"/>
    <property type="project" value="RHEA"/>
</dbReference>
<comment type="catalytic activity">
    <reaction evidence="15">
        <text>Exonucleolytic cleavage (in the presence of ATP) in either 5'- to 3'- or 3'- to 5'-direction to yield 5'-phosphooligonucleotides.</text>
        <dbReference type="EC" id="3.1.11.5"/>
    </reaction>
</comment>
<dbReference type="EMBL" id="CP029347">
    <property type="protein sequence ID" value="AWL11634.1"/>
    <property type="molecule type" value="Genomic_DNA"/>
</dbReference>
<dbReference type="Gene3D" id="1.10.3170.10">
    <property type="entry name" value="Recbcd, chain B, domain 2"/>
    <property type="match status" value="1"/>
</dbReference>
<dbReference type="Gene3D" id="1.10.486.10">
    <property type="entry name" value="PCRA, domain 4"/>
    <property type="match status" value="1"/>
</dbReference>
<keyword evidence="11 15" id="KW-0234">DNA repair</keyword>
<evidence type="ECO:0000256" key="5">
    <source>
        <dbReference type="ARBA" id="ARBA00022801"/>
    </source>
</evidence>
<proteinExistence type="inferred from homology"/>
<evidence type="ECO:0000313" key="21">
    <source>
        <dbReference type="Proteomes" id="UP000245728"/>
    </source>
</evidence>
<feature type="active site" description="For nuclease activity" evidence="15">
    <location>
        <position position="1094"/>
    </location>
</feature>
<keyword evidence="7 15" id="KW-0269">Exonuclease</keyword>
<comment type="function">
    <text evidence="15">A helicase/nuclease that prepares dsDNA breaks (DSB) for recombinational DNA repair. Binds to DSBs and unwinds DNA via a highly rapid and processive ATP-dependent bidirectional helicase activity. Unwinds dsDNA until it encounters a Chi (crossover hotspot instigator) sequence from the 3' direction. Cuts ssDNA a few nucleotides 3' to the Chi site. The properties and activities of the enzyme are changed at Chi. The Chi-altered holoenzyme produces a long 3'-ssDNA overhang and facilitates RecA-binding to the ssDNA for homologous DNA recombination and repair. Holoenzyme degrades any linearized DNA that is unable to undergo homologous recombination. In the holoenzyme this subunit contributes ATPase, 3'-5' helicase, exonuclease activity and loads RecA onto ssDNA.</text>
</comment>
<evidence type="ECO:0000256" key="2">
    <source>
        <dbReference type="ARBA" id="ARBA00022723"/>
    </source>
</evidence>
<evidence type="ECO:0000256" key="1">
    <source>
        <dbReference type="ARBA" id="ARBA00022722"/>
    </source>
</evidence>
<comment type="subunit">
    <text evidence="15">Heterotrimer of RecB, RecC and RecD. All subunits contribute to DNA-binding. Interacts with RecA.</text>
</comment>
<feature type="region of interest" description="Disordered" evidence="17">
    <location>
        <begin position="900"/>
        <end position="937"/>
    </location>
</feature>
<evidence type="ECO:0000259" key="18">
    <source>
        <dbReference type="PROSITE" id="PS51198"/>
    </source>
</evidence>
<feature type="region of interest" description="Nuclease activity, interacts with RecD and RecA" evidence="15">
    <location>
        <begin position="889"/>
        <end position="1199"/>
    </location>
</feature>
<comment type="catalytic activity">
    <reaction evidence="14 15">
        <text>ATP + H2O = ADP + phosphate + H(+)</text>
        <dbReference type="Rhea" id="RHEA:13065"/>
        <dbReference type="ChEBI" id="CHEBI:15377"/>
        <dbReference type="ChEBI" id="CHEBI:15378"/>
        <dbReference type="ChEBI" id="CHEBI:30616"/>
        <dbReference type="ChEBI" id="CHEBI:43474"/>
        <dbReference type="ChEBI" id="CHEBI:456216"/>
        <dbReference type="EC" id="5.6.2.4"/>
    </reaction>
</comment>
<keyword evidence="10 15" id="KW-0238">DNA-binding</keyword>
<feature type="binding site" evidence="15">
    <location>
        <position position="1094"/>
    </location>
    <ligand>
        <name>Mg(2+)</name>
        <dbReference type="ChEBI" id="CHEBI:18420"/>
    </ligand>
</feature>
<dbReference type="InterPro" id="IPR027417">
    <property type="entry name" value="P-loop_NTPase"/>
</dbReference>
<feature type="domain" description="UvrD-like helicase C-terminal" evidence="19">
    <location>
        <begin position="453"/>
        <end position="735"/>
    </location>
</feature>
<evidence type="ECO:0000313" key="20">
    <source>
        <dbReference type="EMBL" id="AWL11634.1"/>
    </source>
</evidence>
<accession>A0A2S2E1W9</accession>
<keyword evidence="1 15" id="KW-0540">Nuclease</keyword>
<reference evidence="20 21" key="1">
    <citation type="submission" date="2018-05" db="EMBL/GenBank/DDBJ databases">
        <title>Salinimonas sp. HMF8227 Genome sequencing and assembly.</title>
        <authorList>
            <person name="Kang H."/>
            <person name="Kang J."/>
            <person name="Cha I."/>
            <person name="Kim H."/>
            <person name="Joh K."/>
        </authorList>
    </citation>
    <scope>NUCLEOTIDE SEQUENCE [LARGE SCALE GENOMIC DNA]</scope>
    <source>
        <strain evidence="20 21">HMF8227</strain>
    </source>
</reference>
<dbReference type="KEGG" id="salh:HMF8227_01153"/>
<comment type="cofactor">
    <cofactor evidence="15">
        <name>Mg(2+)</name>
        <dbReference type="ChEBI" id="CHEBI:18420"/>
    </cofactor>
    <text evidence="15">Binds 1 Mg(2+) ion per subunit.</text>
</comment>
<feature type="domain" description="UvrD-like helicase ATP-binding" evidence="18">
    <location>
        <begin position="1"/>
        <end position="439"/>
    </location>
</feature>
<feature type="region of interest" description="DNA-binding and helicase activity, interacts with RecC" evidence="15">
    <location>
        <begin position="1"/>
        <end position="857"/>
    </location>
</feature>
<evidence type="ECO:0000256" key="7">
    <source>
        <dbReference type="ARBA" id="ARBA00022839"/>
    </source>
</evidence>
<name>A0A2S2E1W9_9ALTE</name>
<dbReference type="InterPro" id="IPR011604">
    <property type="entry name" value="PDDEXK-like_dom_sf"/>
</dbReference>
<dbReference type="EC" id="5.6.2.4" evidence="15"/>
<dbReference type="NCBIfam" id="TIGR00609">
    <property type="entry name" value="recB"/>
    <property type="match status" value="1"/>
</dbReference>
<evidence type="ECO:0000256" key="13">
    <source>
        <dbReference type="ARBA" id="ARBA00034617"/>
    </source>
</evidence>
<organism evidence="20 21">
    <name type="scientific">Saliniradius amylolyticus</name>
    <dbReference type="NCBI Taxonomy" id="2183582"/>
    <lineage>
        <taxon>Bacteria</taxon>
        <taxon>Pseudomonadati</taxon>
        <taxon>Pseudomonadota</taxon>
        <taxon>Gammaproteobacteria</taxon>
        <taxon>Alteromonadales</taxon>
        <taxon>Alteromonadaceae</taxon>
        <taxon>Saliniradius</taxon>
    </lineage>
</organism>
<dbReference type="EC" id="3.1.11.5" evidence="15"/>
<dbReference type="SUPFAM" id="SSF52980">
    <property type="entry name" value="Restriction endonuclease-like"/>
    <property type="match status" value="1"/>
</dbReference>
<dbReference type="RefSeq" id="WP_109339260.1">
    <property type="nucleotide sequence ID" value="NZ_CP029347.1"/>
</dbReference>
<keyword evidence="8 15" id="KW-0067">ATP-binding</keyword>
<protein>
    <recommendedName>
        <fullName evidence="15">RecBCD enzyme subunit RecB</fullName>
        <ecNumber evidence="15">3.1.11.5</ecNumber>
        <ecNumber evidence="15">5.6.2.4</ecNumber>
    </recommendedName>
    <alternativeName>
        <fullName evidence="15">DNA 3'-5' helicase subunit RecB</fullName>
    </alternativeName>
    <alternativeName>
        <fullName evidence="15">Exonuclease V subunit RecB</fullName>
        <shortName evidence="15">ExoV subunit RecB</shortName>
    </alternativeName>
    <alternativeName>
        <fullName evidence="15">Helicase/nuclease RecBCD subunit RecB</fullName>
    </alternativeName>
</protein>
<comment type="catalytic activity">
    <reaction evidence="13 15">
        <text>Couples ATP hydrolysis with the unwinding of duplex DNA by translocating in the 3'-5' direction.</text>
        <dbReference type="EC" id="5.6.2.4"/>
    </reaction>
</comment>
<keyword evidence="4 15" id="KW-0227">DNA damage</keyword>
<keyword evidence="2 15" id="KW-0479">Metal-binding</keyword>
<dbReference type="SUPFAM" id="SSF52540">
    <property type="entry name" value="P-loop containing nucleoside triphosphate hydrolases"/>
    <property type="match status" value="1"/>
</dbReference>
<dbReference type="Gene3D" id="3.90.320.10">
    <property type="match status" value="1"/>
</dbReference>
<dbReference type="OrthoDB" id="9810135at2"/>